<feature type="region of interest" description="Disordered" evidence="4">
    <location>
        <begin position="28"/>
        <end position="78"/>
    </location>
</feature>
<dbReference type="Proteomes" id="UP000594262">
    <property type="component" value="Unplaced"/>
</dbReference>
<evidence type="ECO:0000256" key="3">
    <source>
        <dbReference type="SAM" id="Coils"/>
    </source>
</evidence>
<dbReference type="PANTHER" id="PTHR46501:SF6">
    <property type="entry name" value="SI:CH73-95L15.5"/>
    <property type="match status" value="1"/>
</dbReference>
<feature type="compositionally biased region" description="Basic and acidic residues" evidence="4">
    <location>
        <begin position="1818"/>
        <end position="1841"/>
    </location>
</feature>
<dbReference type="GO" id="GO:0060090">
    <property type="term" value="F:molecular adaptor activity"/>
    <property type="evidence" value="ECO:0007669"/>
    <property type="project" value="TreeGrafter"/>
</dbReference>
<dbReference type="Pfam" id="PF07989">
    <property type="entry name" value="Cnn_1N"/>
    <property type="match status" value="1"/>
</dbReference>
<evidence type="ECO:0000256" key="4">
    <source>
        <dbReference type="SAM" id="MobiDB-lite"/>
    </source>
</evidence>
<feature type="coiled-coil region" evidence="3">
    <location>
        <begin position="563"/>
        <end position="643"/>
    </location>
</feature>
<feature type="compositionally biased region" description="Basic and acidic residues" evidence="4">
    <location>
        <begin position="369"/>
        <end position="386"/>
    </location>
</feature>
<keyword evidence="7" id="KW-1185">Reference proteome</keyword>
<feature type="region of interest" description="Disordered" evidence="4">
    <location>
        <begin position="1818"/>
        <end position="1863"/>
    </location>
</feature>
<feature type="region of interest" description="Disordered" evidence="4">
    <location>
        <begin position="364"/>
        <end position="386"/>
    </location>
</feature>
<feature type="region of interest" description="Disordered" evidence="4">
    <location>
        <begin position="1640"/>
        <end position="1670"/>
    </location>
</feature>
<dbReference type="OrthoDB" id="5988754at2759"/>
<accession>A0A7M5VEA8</accession>
<organism evidence="6 7">
    <name type="scientific">Clytia hemisphaerica</name>
    <dbReference type="NCBI Taxonomy" id="252671"/>
    <lineage>
        <taxon>Eukaryota</taxon>
        <taxon>Metazoa</taxon>
        <taxon>Cnidaria</taxon>
        <taxon>Hydrozoa</taxon>
        <taxon>Hydroidolina</taxon>
        <taxon>Leptothecata</taxon>
        <taxon>Obeliida</taxon>
        <taxon>Clytiidae</taxon>
        <taxon>Clytia</taxon>
    </lineage>
</organism>
<feature type="domain" description="Centrosomin N-terminal motif 1" evidence="5">
    <location>
        <begin position="75"/>
        <end position="147"/>
    </location>
</feature>
<dbReference type="EnsemblMetazoa" id="CLYHEMT008569.1">
    <property type="protein sequence ID" value="CLYHEMP008569.1"/>
    <property type="gene ID" value="CLYHEMG008569"/>
</dbReference>
<feature type="compositionally biased region" description="Basic and acidic residues" evidence="4">
    <location>
        <begin position="65"/>
        <end position="78"/>
    </location>
</feature>
<reference evidence="6" key="1">
    <citation type="submission" date="2021-01" db="UniProtKB">
        <authorList>
            <consortium name="EnsemblMetazoa"/>
        </authorList>
    </citation>
    <scope>IDENTIFICATION</scope>
</reference>
<comment type="subcellular location">
    <subcellularLocation>
        <location evidence="1">Cytoplasm</location>
    </subcellularLocation>
</comment>
<name>A0A7M5VEA8_9CNID</name>
<dbReference type="GO" id="GO:0005813">
    <property type="term" value="C:centrosome"/>
    <property type="evidence" value="ECO:0007669"/>
    <property type="project" value="TreeGrafter"/>
</dbReference>
<protein>
    <recommendedName>
        <fullName evidence="5">Centrosomin N-terminal motif 1 domain-containing protein</fullName>
    </recommendedName>
</protein>
<dbReference type="InterPro" id="IPR052593">
    <property type="entry name" value="MT-associated_AKAP9-binding"/>
</dbReference>
<keyword evidence="3" id="KW-0175">Coiled coil</keyword>
<feature type="compositionally biased region" description="Basic and acidic residues" evidence="4">
    <location>
        <begin position="1409"/>
        <end position="1422"/>
    </location>
</feature>
<dbReference type="PANTHER" id="PTHR46501">
    <property type="entry name" value="MYOMEGALIN"/>
    <property type="match status" value="1"/>
</dbReference>
<feature type="coiled-coil region" evidence="3">
    <location>
        <begin position="813"/>
        <end position="1364"/>
    </location>
</feature>
<feature type="compositionally biased region" description="Polar residues" evidence="4">
    <location>
        <begin position="1842"/>
        <end position="1854"/>
    </location>
</feature>
<dbReference type="GO" id="GO:1903358">
    <property type="term" value="P:regulation of Golgi organization"/>
    <property type="evidence" value="ECO:0007669"/>
    <property type="project" value="TreeGrafter"/>
</dbReference>
<evidence type="ECO:0000313" key="7">
    <source>
        <dbReference type="Proteomes" id="UP000594262"/>
    </source>
</evidence>
<feature type="compositionally biased region" description="Polar residues" evidence="4">
    <location>
        <begin position="1393"/>
        <end position="1403"/>
    </location>
</feature>
<feature type="coiled-coil region" evidence="3">
    <location>
        <begin position="1573"/>
        <end position="1604"/>
    </location>
</feature>
<feature type="region of interest" description="Disordered" evidence="4">
    <location>
        <begin position="1391"/>
        <end position="1422"/>
    </location>
</feature>
<keyword evidence="2" id="KW-0963">Cytoplasm</keyword>
<evidence type="ECO:0000259" key="5">
    <source>
        <dbReference type="Pfam" id="PF07989"/>
    </source>
</evidence>
<dbReference type="GO" id="GO:0090063">
    <property type="term" value="P:positive regulation of microtubule nucleation"/>
    <property type="evidence" value="ECO:0007669"/>
    <property type="project" value="TreeGrafter"/>
</dbReference>
<evidence type="ECO:0000256" key="1">
    <source>
        <dbReference type="ARBA" id="ARBA00004496"/>
    </source>
</evidence>
<proteinExistence type="predicted"/>
<evidence type="ECO:0000313" key="6">
    <source>
        <dbReference type="EnsemblMetazoa" id="CLYHEMP008569.1"/>
    </source>
</evidence>
<dbReference type="GO" id="GO:0005794">
    <property type="term" value="C:Golgi apparatus"/>
    <property type="evidence" value="ECO:0007669"/>
    <property type="project" value="TreeGrafter"/>
</dbReference>
<feature type="coiled-coil region" evidence="3">
    <location>
        <begin position="1427"/>
        <end position="1517"/>
    </location>
</feature>
<evidence type="ECO:0000256" key="2">
    <source>
        <dbReference type="ARBA" id="ARBA00022490"/>
    </source>
</evidence>
<dbReference type="RefSeq" id="XP_066917599.1">
    <property type="nucleotide sequence ID" value="XM_067061498.1"/>
</dbReference>
<dbReference type="GO" id="GO:0007098">
    <property type="term" value="P:centrosome cycle"/>
    <property type="evidence" value="ECO:0007669"/>
    <property type="project" value="TreeGrafter"/>
</dbReference>
<dbReference type="GeneID" id="136804967"/>
<feature type="coiled-coil region" evidence="3">
    <location>
        <begin position="702"/>
        <end position="768"/>
    </location>
</feature>
<sequence>MMDSMMMDDDPTLPIDLDKTSNFARFLDQSEKDKTLTPSRIPKPELSPKGKSRAKQRSQSANDQPEERPLSRGGTLREQENIISDLKKECFGLKMRIYYMEEQLHDAFAGDTEGTIKQNIELKVTIEEIRTDLKEKSNLLTQASQALGQLSVEKEQDIKESNEKHDLEKKQTLDECNLKLNTKDKEIRRLEDELDELKNNLDSVDGNTEKKDQIIDDKEREIQALTKELKAKDARFEKLQKAKQENDERLNAEVEELKASLESKEVNLKILKRDVDKMAASPERSNQHYKKLYEDQGREILVKTKQLNDITKDFEKKTNLVEGLKDHINGMEKSMKVMRSNLHEKEMDKQRVVSQLQEKLKNYQSLLNQKDEENSEKSESLESMKETIAKSNQERLQFQLQSSQEKDSQMIELNVKVKQQQFEIEKLKYLLEEKDKEVLYFGNKNLQLEEESTRERNEQLQSLELLKQDVKEKVARLQAALDGSQKSYQSLQGRFNQMMDEKDKTIESVTGALKFKDALIKELLATPSGLNEDQEAITKKLQSSFQMLQKRSEDQELKYLDQMQNKDNDILDLTNQIQQASLTNQKSQAFVNNLQSKIKGLNANADEDNEILDKLRNSLKNAIDKERASRQDLVEMLNEKEEEISKLSVFAQSQKNRIENFHNSMRSLARQLPEEKCNSIIEGLFKENNTPDIVQKIESDVHEELKLKNQELLSLLKEKENLVKDLYKMLHESQRKKNDVIQQLEDMNVTSKQEHKDLKDQLTALQKKSEIDCISNERKITIKDQSIQGLADSNKEKDGIILDLQGKRQLENTASTRKEMDDLEDICHSLEDEKMQLQAEMDLLKLSKQSLQNQLEGAYDRLSRQGTPDYKDTLLHELEELVHAAEKEKEKYQTLSEKLKNNQHPESCLKLLKNEIAEVEHLRRNLQNILLNVMKKQPELESFKEQLIQENRELKLKLKEMPPKSLDISAIIDEAESESRSLKEDLKRCELEAKQLNTQLDTMKLDYEQLVHNRDQEISQITDRVNELKQDKELLTRQRNQLKSDLASCHQQLALLNQRVEEDQGEWKDVIAEQKVAIDLKEKQIDDLRNEKNELESKLSETESDLKALNENLQRMRQPDVTSSEKKQLSHALEEKKRLKKDAKELCNINDRLRSKLKDLTNNYETLKKDKDHEKSKLHEELQKALKTVETLQDDIQKRQRNFDLEKNEMEHETATKMEEFRKSFEKEKERLQEKVDELIKVNELQHNLTSPELQQLRDENLALTSENNQLKIERLEQSPRNNDFKTVSLRLGDCQQRNKKLQDELSAALANQKRLQHEVEQWEKSAGKNTNVDKELEDLKRVKDLLEKQLREAKESENSMKEQVTLSQEVVTSKNKAISNLQSKIDSMESGIGQSFSPLQTSSHRHNIRPESRENSSHSPDDMSLIAQHIKEMRELNKQLQETRKNNDALRQQLEERLKHVEHEAKMLNDPENLQITLIRDNDSLREKLAEVESRNEKMKSRVDELMTDKENDKETIETLHVELHELNNISHNLKLEMEAYDRLVKQLGISRFKENEEESKEKSDHLDKALLTALLEEIRDLREQLTKSIDANIALKEKLEKELGRPVSISPLVTPSKDPSMSAKRSLFSAVLQSVSVDGGGNNRNEEKEKPRVHFSPFETPTRDYNISSDRDISHESITSNQSPHDRCQLIGSWADYRTVLDQVKEVISLVVTMHKRISTKEQLNQSQTTNDLSNILKRMKTVNRIFHSFVPHDHNNQSALKEENLKLKKSIASLKKTLKSKEYFIKSAVEMVEENAKWRGKSNEDKSITKKLMKTRDTLKATRGTMELKSKKAQEKASLDNSFVTSPSTSFEEMPSPKTP</sequence>
<dbReference type="InterPro" id="IPR012943">
    <property type="entry name" value="Cnn_1N"/>
</dbReference>
<feature type="coiled-coil region" evidence="3">
    <location>
        <begin position="173"/>
        <end position="281"/>
    </location>
</feature>